<dbReference type="Proteomes" id="UP000015104">
    <property type="component" value="Unassembled WGS sequence"/>
</dbReference>
<feature type="transmembrane region" description="Helical" evidence="1">
    <location>
        <begin position="219"/>
        <end position="238"/>
    </location>
</feature>
<proteinExistence type="predicted"/>
<name>T1KJT4_TETUR</name>
<protein>
    <recommendedName>
        <fullName evidence="4">Gustatory receptor</fullName>
    </recommendedName>
</protein>
<feature type="transmembrane region" description="Helical" evidence="1">
    <location>
        <begin position="78"/>
        <end position="99"/>
    </location>
</feature>
<feature type="transmembrane region" description="Helical" evidence="1">
    <location>
        <begin position="243"/>
        <end position="260"/>
    </location>
</feature>
<evidence type="ECO:0000313" key="2">
    <source>
        <dbReference type="EnsemblMetazoa" id="tetur13g01100.1"/>
    </source>
</evidence>
<feature type="transmembrane region" description="Helical" evidence="1">
    <location>
        <begin position="119"/>
        <end position="136"/>
    </location>
</feature>
<dbReference type="AlphaFoldDB" id="T1KJT4"/>
<evidence type="ECO:0000313" key="3">
    <source>
        <dbReference type="Proteomes" id="UP000015104"/>
    </source>
</evidence>
<evidence type="ECO:0000256" key="1">
    <source>
        <dbReference type="SAM" id="Phobius"/>
    </source>
</evidence>
<keyword evidence="3" id="KW-1185">Reference proteome</keyword>
<organism evidence="2 3">
    <name type="scientific">Tetranychus urticae</name>
    <name type="common">Two-spotted spider mite</name>
    <dbReference type="NCBI Taxonomy" id="32264"/>
    <lineage>
        <taxon>Eukaryota</taxon>
        <taxon>Metazoa</taxon>
        <taxon>Ecdysozoa</taxon>
        <taxon>Arthropoda</taxon>
        <taxon>Chelicerata</taxon>
        <taxon>Arachnida</taxon>
        <taxon>Acari</taxon>
        <taxon>Acariformes</taxon>
        <taxon>Trombidiformes</taxon>
        <taxon>Prostigmata</taxon>
        <taxon>Eleutherengona</taxon>
        <taxon>Raphignathae</taxon>
        <taxon>Tetranychoidea</taxon>
        <taxon>Tetranychidae</taxon>
        <taxon>Tetranychus</taxon>
    </lineage>
</organism>
<feature type="transmembrane region" description="Helical" evidence="1">
    <location>
        <begin position="307"/>
        <end position="329"/>
    </location>
</feature>
<accession>T1KJT4</accession>
<feature type="transmembrane region" description="Helical" evidence="1">
    <location>
        <begin position="336"/>
        <end position="362"/>
    </location>
</feature>
<evidence type="ECO:0008006" key="4">
    <source>
        <dbReference type="Google" id="ProtNLM"/>
    </source>
</evidence>
<reference evidence="2" key="2">
    <citation type="submission" date="2015-06" db="UniProtKB">
        <authorList>
            <consortium name="EnsemblMetazoa"/>
        </authorList>
    </citation>
    <scope>IDENTIFICATION</scope>
</reference>
<dbReference type="EnsemblMetazoa" id="tetur13g01100.1">
    <property type="protein sequence ID" value="tetur13g01100.1"/>
    <property type="gene ID" value="tetur13g01100"/>
</dbReference>
<keyword evidence="1" id="KW-0812">Transmembrane</keyword>
<sequence length="438" mass="50914">MSINERSVFVAIRDYFLKLKQILSDSVTVPDSHEFDANVRDLVRRTERLTIIFQVVRSGLNQTDIPNVNKFGYRRLNLVDWIILLTSLANLLRIFVLIFNADEPLAFYLGDSLFRSKDRLPYLTLIAMSILMMAPVREWILYLEAKGELKVLSIWKDYRDGCDLDKFCMNRLKIRRFRFSIYLVSLIYCNVMIMAPIFTATAFFIPLLTNPWTYKIPRLAIYGTIWAFSLIITVTYLLNSLFGFGWFILCTFSFHLFRLLDLLDRASFLLNNTNASIYTEKDVRSFCLLIISRLNSFELASFKLRYVLLYSVFAFSLFNDVFIFLGAIIRIYNDTLANLITIFGIIVLSIFGISGLILGNFITKLYNLTIRLHQITIMRNFSLNTMSKVWEIMNRVAGPYNGVKIGDFLTVDKTFFILFVLENISILMLITVNVRPLI</sequence>
<dbReference type="HOGENOM" id="CLU_048807_0_0_1"/>
<dbReference type="EMBL" id="CAEY01000164">
    <property type="status" value="NOT_ANNOTATED_CDS"/>
    <property type="molecule type" value="Genomic_DNA"/>
</dbReference>
<reference evidence="3" key="1">
    <citation type="submission" date="2011-08" db="EMBL/GenBank/DDBJ databases">
        <authorList>
            <person name="Rombauts S."/>
        </authorList>
    </citation>
    <scope>NUCLEOTIDE SEQUENCE</scope>
    <source>
        <strain evidence="3">London</strain>
    </source>
</reference>
<keyword evidence="1" id="KW-0472">Membrane</keyword>
<feature type="transmembrane region" description="Helical" evidence="1">
    <location>
        <begin position="179"/>
        <end position="207"/>
    </location>
</feature>
<feature type="transmembrane region" description="Helical" evidence="1">
    <location>
        <begin position="415"/>
        <end position="434"/>
    </location>
</feature>
<keyword evidence="1" id="KW-1133">Transmembrane helix</keyword>